<dbReference type="GO" id="GO:0003676">
    <property type="term" value="F:nucleic acid binding"/>
    <property type="evidence" value="ECO:0007669"/>
    <property type="project" value="InterPro"/>
</dbReference>
<dbReference type="EMBL" id="JARKHS020031415">
    <property type="protein sequence ID" value="KAK8761227.1"/>
    <property type="molecule type" value="Genomic_DNA"/>
</dbReference>
<keyword evidence="3" id="KW-1185">Reference proteome</keyword>
<evidence type="ECO:0000313" key="2">
    <source>
        <dbReference type="EMBL" id="KAK8761227.1"/>
    </source>
</evidence>
<evidence type="ECO:0000313" key="3">
    <source>
        <dbReference type="Proteomes" id="UP001321473"/>
    </source>
</evidence>
<name>A0AAQ4DFI7_AMBAM</name>
<dbReference type="InterPro" id="IPR004875">
    <property type="entry name" value="DDE_SF_endonuclease_dom"/>
</dbReference>
<organism evidence="2 3">
    <name type="scientific">Amblyomma americanum</name>
    <name type="common">Lone star tick</name>
    <dbReference type="NCBI Taxonomy" id="6943"/>
    <lineage>
        <taxon>Eukaryota</taxon>
        <taxon>Metazoa</taxon>
        <taxon>Ecdysozoa</taxon>
        <taxon>Arthropoda</taxon>
        <taxon>Chelicerata</taxon>
        <taxon>Arachnida</taxon>
        <taxon>Acari</taxon>
        <taxon>Parasitiformes</taxon>
        <taxon>Ixodida</taxon>
        <taxon>Ixodoidea</taxon>
        <taxon>Ixodidae</taxon>
        <taxon>Amblyomminae</taxon>
        <taxon>Amblyomma</taxon>
    </lineage>
</organism>
<dbReference type="Pfam" id="PF03184">
    <property type="entry name" value="DDE_1"/>
    <property type="match status" value="1"/>
</dbReference>
<gene>
    <name evidence="2" type="ORF">V5799_027506</name>
</gene>
<accession>A0AAQ4DFI7</accession>
<proteinExistence type="predicted"/>
<sequence>MTSQLQLLDVAISKPFKDRLRKHYNDWLTLQVHQLTLTGRFKRALLNQAANWVAATWEEVPSELIVRAFRKGSVSNALDECEDSALWEEASVKEHSDVSDVDEDE</sequence>
<dbReference type="Proteomes" id="UP001321473">
    <property type="component" value="Unassembled WGS sequence"/>
</dbReference>
<comment type="caution">
    <text evidence="2">The sequence shown here is derived from an EMBL/GenBank/DDBJ whole genome shotgun (WGS) entry which is preliminary data.</text>
</comment>
<feature type="domain" description="DDE-1" evidence="1">
    <location>
        <begin position="2"/>
        <end position="69"/>
    </location>
</feature>
<reference evidence="2 3" key="1">
    <citation type="journal article" date="2023" name="Arcadia Sci">
        <title>De novo assembly of a long-read Amblyomma americanum tick genome.</title>
        <authorList>
            <person name="Chou S."/>
            <person name="Poskanzer K.E."/>
            <person name="Rollins M."/>
            <person name="Thuy-Boun P.S."/>
        </authorList>
    </citation>
    <scope>NUCLEOTIDE SEQUENCE [LARGE SCALE GENOMIC DNA]</scope>
    <source>
        <strain evidence="2">F_SG_1</strain>
        <tissue evidence="2">Salivary glands</tissue>
    </source>
</reference>
<evidence type="ECO:0000259" key="1">
    <source>
        <dbReference type="Pfam" id="PF03184"/>
    </source>
</evidence>
<protein>
    <recommendedName>
        <fullName evidence="1">DDE-1 domain-containing protein</fullName>
    </recommendedName>
</protein>
<dbReference type="AlphaFoldDB" id="A0AAQ4DFI7"/>